<dbReference type="InterPro" id="IPR038461">
    <property type="entry name" value="Schlafen_AlbA_2_dom_sf"/>
</dbReference>
<dbReference type="Gene3D" id="3.30.950.30">
    <property type="entry name" value="Schlafen, AAA domain"/>
    <property type="match status" value="1"/>
</dbReference>
<name>A0A1H6JAC0_9GAMM</name>
<evidence type="ECO:0000313" key="4">
    <source>
        <dbReference type="Proteomes" id="UP000198559"/>
    </source>
</evidence>
<evidence type="ECO:0000259" key="1">
    <source>
        <dbReference type="Pfam" id="PF04326"/>
    </source>
</evidence>
<dbReference type="AlphaFoldDB" id="A0A1H6JAC0"/>
<dbReference type="Pfam" id="PF04326">
    <property type="entry name" value="SLFN_AlbA_2"/>
    <property type="match status" value="1"/>
</dbReference>
<reference evidence="2" key="1">
    <citation type="submission" date="2016-06" db="EMBL/GenBank/DDBJ databases">
        <authorList>
            <person name="Olsen C.W."/>
            <person name="Carey S."/>
            <person name="Hinshaw L."/>
            <person name="Karasin A.I."/>
        </authorList>
    </citation>
    <scope>NUCLEOTIDE SEQUENCE [LARGE SCALE GENOMIC DNA]</scope>
    <source>
        <strain evidence="2">BazSymA</strain>
        <strain evidence="3">BazSymB</strain>
    </source>
</reference>
<evidence type="ECO:0000313" key="3">
    <source>
        <dbReference type="EMBL" id="SEH94089.1"/>
    </source>
</evidence>
<dbReference type="Proteomes" id="UP000198559">
    <property type="component" value="Unassembled WGS sequence"/>
</dbReference>
<feature type="domain" description="Schlafen AlbA-2" evidence="1">
    <location>
        <begin position="14"/>
        <end position="130"/>
    </location>
</feature>
<dbReference type="OrthoDB" id="9805115at2"/>
<dbReference type="Pfam" id="PF13749">
    <property type="entry name" value="HATPase_c_4"/>
    <property type="match status" value="1"/>
</dbReference>
<dbReference type="Proteomes" id="UP000198988">
    <property type="component" value="Unassembled WGS sequence"/>
</dbReference>
<evidence type="ECO:0000313" key="2">
    <source>
        <dbReference type="EMBL" id="SEH59194.1"/>
    </source>
</evidence>
<protein>
    <submittedName>
        <fullName evidence="2">ATPase associated with various cellularactivities, AAA-4</fullName>
    </submittedName>
</protein>
<dbReference type="InterPro" id="IPR038475">
    <property type="entry name" value="RecG_C_sf"/>
</dbReference>
<reference evidence="4 5" key="2">
    <citation type="submission" date="2016-06" db="EMBL/GenBank/DDBJ databases">
        <authorList>
            <person name="Petersen J."/>
            <person name="Sayavedra L."/>
        </authorList>
    </citation>
    <scope>NUCLEOTIDE SEQUENCE [LARGE SCALE GENOMIC DNA]</scope>
    <source>
        <strain evidence="5">BazSymA</strain>
        <strain evidence="4">BazSymB</strain>
    </source>
</reference>
<evidence type="ECO:0000313" key="5">
    <source>
        <dbReference type="Proteomes" id="UP000198988"/>
    </source>
</evidence>
<dbReference type="EMBL" id="CVUD02000250">
    <property type="protein sequence ID" value="SEH94089.1"/>
    <property type="molecule type" value="Genomic_DNA"/>
</dbReference>
<dbReference type="RefSeq" id="WP_090714445.1">
    <property type="nucleotide sequence ID" value="NZ_CAESAP020000243.1"/>
</dbReference>
<gene>
    <name evidence="2" type="ORF">BAZSYMA_ORF13_GLIMMER3</name>
    <name evidence="3" type="ORF">BAZSYMB_SCAFFOLD00006_36</name>
</gene>
<dbReference type="PANTHER" id="PTHR30595:SF6">
    <property type="entry name" value="SCHLAFEN ALBA-2 DOMAIN-CONTAINING PROTEIN"/>
    <property type="match status" value="1"/>
</dbReference>
<dbReference type="EMBL" id="CDSC02000026">
    <property type="protein sequence ID" value="SEH59194.1"/>
    <property type="molecule type" value="Genomic_DNA"/>
</dbReference>
<sequence>MIDTLERLLAEGMETEVLEFKTAERTFQADKLGKYFSALSNEANLANKSCAWLIFGVNDDRGIVGTQITDQTLNEYKREIANSTSPTSNFIKIYRVDVKDKQVLMFQIPPASKGVLTSWKSHYYGRDGESLGALNIEELERIIRQNIAFDWSAKTIDNATIEDLSAEAIVLAREQFLTKNPNLATEINLWNNAKFLDKSKVTIKGKITNTAILLLGEPESEHFINPAVAKITWILKDKDNLEKDYEHFSCPLLANIDNVYAKIRNLKYRYLPEETLFPEQTNQFDPYIIREALNNCIAHQDYTLGGKINVVEREDGILTFINSGGFIPESIEKVLEVDAPETCYRNPFLADAMVGLGMIDTIGSGIKKMFKLQEDKFFPLPIYNLGDNKVKVKIIGKVLDVNYARRLAQSKNDLTLQEIILLDKVAKHLPLLNTEVKVLRRKKLIEGRKPNFHISSFIAESTGGKSVYIKHKGIDNDYCQKMILDFLKKFKNGRRQDFEEMLLDKLPDVLNKQQKRNKVRNNLQSLKKQKLIEPYGKLWKMSKPKS</sequence>
<dbReference type="PANTHER" id="PTHR30595">
    <property type="entry name" value="GLPR-RELATED TRANSCRIPTIONAL REPRESSOR"/>
    <property type="match status" value="1"/>
</dbReference>
<dbReference type="InterPro" id="IPR007421">
    <property type="entry name" value="Schlafen_AlbA_2_dom"/>
</dbReference>
<organism evidence="2 5">
    <name type="scientific">Bathymodiolus azoricus thioautotrophic gill symbiont</name>
    <dbReference type="NCBI Taxonomy" id="235205"/>
    <lineage>
        <taxon>Bacteria</taxon>
        <taxon>Pseudomonadati</taxon>
        <taxon>Pseudomonadota</taxon>
        <taxon>Gammaproteobacteria</taxon>
        <taxon>sulfur-oxidizing symbionts</taxon>
    </lineage>
</organism>
<proteinExistence type="predicted"/>
<dbReference type="STRING" id="235205.BAZSYMB_SCAFFOLD00006_36"/>
<dbReference type="Gene3D" id="3.30.565.60">
    <property type="match status" value="1"/>
</dbReference>
<accession>A0A1H6JAC0</accession>